<proteinExistence type="predicted"/>
<evidence type="ECO:0000256" key="2">
    <source>
        <dbReference type="SAM" id="SignalP"/>
    </source>
</evidence>
<evidence type="ECO:0000313" key="4">
    <source>
        <dbReference type="Proteomes" id="UP000782312"/>
    </source>
</evidence>
<keyword evidence="2" id="KW-0732">Signal</keyword>
<reference evidence="3" key="1">
    <citation type="submission" date="2020-07" db="EMBL/GenBank/DDBJ databases">
        <title>Huge and variable diversity of episymbiotic CPR bacteria and DPANN archaea in groundwater ecosystems.</title>
        <authorList>
            <person name="He C.Y."/>
            <person name="Keren R."/>
            <person name="Whittaker M."/>
            <person name="Farag I.F."/>
            <person name="Doudna J."/>
            <person name="Cate J.H.D."/>
            <person name="Banfield J.F."/>
        </authorList>
    </citation>
    <scope>NUCLEOTIDE SEQUENCE</scope>
    <source>
        <strain evidence="3">NC_groundwater_763_Ag_S-0.2um_68_21</strain>
    </source>
</reference>
<dbReference type="InterPro" id="IPR008972">
    <property type="entry name" value="Cupredoxin"/>
</dbReference>
<sequence>MKRGTARRGNIRCGLLVLAWCAAVAWSGAALAAERSGSPSLRPPAATRTPPPAERPPADAQLPGFGKFHVVRIDRDGITPREVRVEKGSTVIWFNATPGYSSVIFNEGETLLKSTQSPTLFFLAPDGTYVSAAFGPGASASTAFTRAGTYNFFVTGLPLAERNAFARVVVE</sequence>
<dbReference type="AlphaFoldDB" id="A0A932HW84"/>
<protein>
    <submittedName>
        <fullName evidence="3">Uncharacterized protein</fullName>
    </submittedName>
</protein>
<dbReference type="Proteomes" id="UP000782312">
    <property type="component" value="Unassembled WGS sequence"/>
</dbReference>
<feature type="region of interest" description="Disordered" evidence="1">
    <location>
        <begin position="35"/>
        <end position="60"/>
    </location>
</feature>
<organism evidence="3 4">
    <name type="scientific">Tectimicrobiota bacterium</name>
    <dbReference type="NCBI Taxonomy" id="2528274"/>
    <lineage>
        <taxon>Bacteria</taxon>
        <taxon>Pseudomonadati</taxon>
        <taxon>Nitrospinota/Tectimicrobiota group</taxon>
        <taxon>Candidatus Tectimicrobiota</taxon>
    </lineage>
</organism>
<feature type="signal peptide" evidence="2">
    <location>
        <begin position="1"/>
        <end position="32"/>
    </location>
</feature>
<feature type="chain" id="PRO_5038061591" evidence="2">
    <location>
        <begin position="33"/>
        <end position="171"/>
    </location>
</feature>
<dbReference type="EMBL" id="JACPUR010000007">
    <property type="protein sequence ID" value="MBI3126676.1"/>
    <property type="molecule type" value="Genomic_DNA"/>
</dbReference>
<comment type="caution">
    <text evidence="3">The sequence shown here is derived from an EMBL/GenBank/DDBJ whole genome shotgun (WGS) entry which is preliminary data.</text>
</comment>
<accession>A0A932HW84</accession>
<gene>
    <name evidence="3" type="ORF">HYZ11_03625</name>
</gene>
<name>A0A932HW84_UNCTE</name>
<evidence type="ECO:0000256" key="1">
    <source>
        <dbReference type="SAM" id="MobiDB-lite"/>
    </source>
</evidence>
<dbReference type="SUPFAM" id="SSF49503">
    <property type="entry name" value="Cupredoxins"/>
    <property type="match status" value="1"/>
</dbReference>
<evidence type="ECO:0000313" key="3">
    <source>
        <dbReference type="EMBL" id="MBI3126676.1"/>
    </source>
</evidence>
<dbReference type="Gene3D" id="2.60.40.420">
    <property type="entry name" value="Cupredoxins - blue copper proteins"/>
    <property type="match status" value="1"/>
</dbReference>